<proteinExistence type="inferred from homology"/>
<evidence type="ECO:0000259" key="16">
    <source>
        <dbReference type="Pfam" id="PF00593"/>
    </source>
</evidence>
<dbReference type="OrthoDB" id="127311at2"/>
<dbReference type="Pfam" id="PF00593">
    <property type="entry name" value="TonB_dep_Rec_b-barrel"/>
    <property type="match status" value="1"/>
</dbReference>
<reference evidence="18 19" key="1">
    <citation type="submission" date="2018-09" db="EMBL/GenBank/DDBJ databases">
        <title>Phylogeny of the Shewanellaceae, and recommendation for two new genera, Pseudoshewanella and Parashewanella.</title>
        <authorList>
            <person name="Wang G."/>
        </authorList>
    </citation>
    <scope>NUCLEOTIDE SEQUENCE [LARGE SCALE GENOMIC DNA]</scope>
    <source>
        <strain evidence="18 19">C51</strain>
    </source>
</reference>
<dbReference type="PANTHER" id="PTHR32552">
    <property type="entry name" value="FERRICHROME IRON RECEPTOR-RELATED"/>
    <property type="match status" value="1"/>
</dbReference>
<keyword evidence="11 12" id="KW-0998">Cell outer membrane</keyword>
<feature type="chain" id="PRO_5018174494" evidence="15">
    <location>
        <begin position="28"/>
        <end position="710"/>
    </location>
</feature>
<dbReference type="InterPro" id="IPR010917">
    <property type="entry name" value="TonB_rcpt_CS"/>
</dbReference>
<sequence length="710" mass="79824">MLNQALKQKLSPLALIISAAVCGQAFADTNQNDDIEVIKVTADFRQHDLLTLPASATIIDAKQLEDEGDHHFEDVLNSIANFNWSGATSRPRYFQIRGVGEQEDYQGAPNSSVGYVIDDIDLSGLGMVSSMYDLQQVEVLRGPQGTRYGANALAGLIYLKSNDPSDVFEHGAELSLGNDDLRTFSGFSSGPISDSVLYRVSIQQHNQNGFRDNTFLNRDDTNKRDEFSGRMKLHWLINDDTTADLTVLHANFDNGYDAWTLNNNGFNTLSDKPGKDSQRTTGSSLKISHTGAADFNITSITSFADSKHQHAYDSDWANPKYWESRNCGDKPCEYNAIWSKTGNRKTLSQEFRLTSKESGRIFSGSTDWLVGIYAMNLNEDNKQFDVYNGGRGGIDSDYEATNYAVFGQLDTDLGNGYSLSNGLRFERRNSDYSDNKKEAFSPSENMWGGHISLSKTLSKQHSTYIRIARGYKAGGFNMSLPKGFEDKKQFDTEVLYNYELGFKSRWLDNSLSTNVALFYMDRQDQQVSASEQDPDRPDRFILYTENAGNSSNYGLEVDAKWQATDNLELYASLGLLRATYGDYSYKDKRGKVIDLSGRELAHAPKFTNSLGATYRADSGIFVNLNTSGKSKFFYSDSNDSKSKGYQIFNARVGYETDDWGVYLWGRNLFDKKYGVRGFFFGNEPDQDWVKKQYIRFGDPRAFGITTNIKF</sequence>
<feature type="domain" description="TonB-dependent receptor plug" evidence="17">
    <location>
        <begin position="50"/>
        <end position="155"/>
    </location>
</feature>
<keyword evidence="10 12" id="KW-0472">Membrane</keyword>
<feature type="domain" description="TonB-dependent receptor-like beta-barrel" evidence="16">
    <location>
        <begin position="240"/>
        <end position="668"/>
    </location>
</feature>
<evidence type="ECO:0000256" key="4">
    <source>
        <dbReference type="ARBA" id="ARBA00022496"/>
    </source>
</evidence>
<dbReference type="PROSITE" id="PS52016">
    <property type="entry name" value="TONB_DEPENDENT_REC_3"/>
    <property type="match status" value="1"/>
</dbReference>
<evidence type="ECO:0000256" key="14">
    <source>
        <dbReference type="RuleBase" id="RU003357"/>
    </source>
</evidence>
<evidence type="ECO:0000256" key="10">
    <source>
        <dbReference type="ARBA" id="ARBA00023136"/>
    </source>
</evidence>
<dbReference type="GO" id="GO:0009279">
    <property type="term" value="C:cell outer membrane"/>
    <property type="evidence" value="ECO:0007669"/>
    <property type="project" value="UniProtKB-SubCell"/>
</dbReference>
<evidence type="ECO:0000256" key="11">
    <source>
        <dbReference type="ARBA" id="ARBA00023237"/>
    </source>
</evidence>
<evidence type="ECO:0000256" key="9">
    <source>
        <dbReference type="ARBA" id="ARBA00023077"/>
    </source>
</evidence>
<comment type="caution">
    <text evidence="18">The sequence shown here is derived from an EMBL/GenBank/DDBJ whole genome shotgun (WGS) entry which is preliminary data.</text>
</comment>
<dbReference type="Gene3D" id="2.40.170.20">
    <property type="entry name" value="TonB-dependent receptor, beta-barrel domain"/>
    <property type="match status" value="1"/>
</dbReference>
<dbReference type="RefSeq" id="WP_121840198.1">
    <property type="nucleotide sequence ID" value="NZ_ML014818.1"/>
</dbReference>
<evidence type="ECO:0000256" key="12">
    <source>
        <dbReference type="PROSITE-ProRule" id="PRU01360"/>
    </source>
</evidence>
<comment type="subcellular location">
    <subcellularLocation>
        <location evidence="1 12">Cell outer membrane</location>
        <topology evidence="1 12">Multi-pass membrane protein</topology>
    </subcellularLocation>
</comment>
<dbReference type="InterPro" id="IPR012910">
    <property type="entry name" value="Plug_dom"/>
</dbReference>
<keyword evidence="5 12" id="KW-0812">Transmembrane</keyword>
<dbReference type="InterPro" id="IPR000531">
    <property type="entry name" value="Beta-barrel_TonB"/>
</dbReference>
<name>A0A3L8PV86_9GAMM</name>
<evidence type="ECO:0000256" key="15">
    <source>
        <dbReference type="SAM" id="SignalP"/>
    </source>
</evidence>
<keyword evidence="3 12" id="KW-1134">Transmembrane beta strand</keyword>
<dbReference type="Proteomes" id="UP000281474">
    <property type="component" value="Unassembled WGS sequence"/>
</dbReference>
<keyword evidence="2 12" id="KW-0813">Transport</keyword>
<gene>
    <name evidence="18" type="ORF">D5018_17060</name>
</gene>
<keyword evidence="7" id="KW-0408">Iron</keyword>
<evidence type="ECO:0000313" key="19">
    <source>
        <dbReference type="Proteomes" id="UP000281474"/>
    </source>
</evidence>
<keyword evidence="18" id="KW-0675">Receptor</keyword>
<evidence type="ECO:0000256" key="2">
    <source>
        <dbReference type="ARBA" id="ARBA00022448"/>
    </source>
</evidence>
<evidence type="ECO:0000313" key="18">
    <source>
        <dbReference type="EMBL" id="RLV58493.1"/>
    </source>
</evidence>
<feature type="short sequence motif" description="TonB C-terminal box" evidence="13">
    <location>
        <begin position="693"/>
        <end position="710"/>
    </location>
</feature>
<evidence type="ECO:0000256" key="3">
    <source>
        <dbReference type="ARBA" id="ARBA00022452"/>
    </source>
</evidence>
<keyword evidence="4" id="KW-0410">Iron transport</keyword>
<evidence type="ECO:0000256" key="1">
    <source>
        <dbReference type="ARBA" id="ARBA00004571"/>
    </source>
</evidence>
<dbReference type="PROSITE" id="PS01156">
    <property type="entry name" value="TONB_DEPENDENT_REC_2"/>
    <property type="match status" value="1"/>
</dbReference>
<dbReference type="PANTHER" id="PTHR32552:SF81">
    <property type="entry name" value="TONB-DEPENDENT OUTER MEMBRANE RECEPTOR"/>
    <property type="match status" value="1"/>
</dbReference>
<dbReference type="Pfam" id="PF07715">
    <property type="entry name" value="Plug"/>
    <property type="match status" value="1"/>
</dbReference>
<protein>
    <submittedName>
        <fullName evidence="18">TonB-dependent receptor</fullName>
    </submittedName>
</protein>
<evidence type="ECO:0000256" key="13">
    <source>
        <dbReference type="PROSITE-ProRule" id="PRU10144"/>
    </source>
</evidence>
<keyword evidence="8" id="KW-0406">Ion transport</keyword>
<dbReference type="InterPro" id="IPR039426">
    <property type="entry name" value="TonB-dep_rcpt-like"/>
</dbReference>
<keyword evidence="6 15" id="KW-0732">Signal</keyword>
<dbReference type="GO" id="GO:0006826">
    <property type="term" value="P:iron ion transport"/>
    <property type="evidence" value="ECO:0007669"/>
    <property type="project" value="UniProtKB-KW"/>
</dbReference>
<dbReference type="AlphaFoldDB" id="A0A3L8PV86"/>
<evidence type="ECO:0000256" key="7">
    <source>
        <dbReference type="ARBA" id="ARBA00023004"/>
    </source>
</evidence>
<evidence type="ECO:0000256" key="6">
    <source>
        <dbReference type="ARBA" id="ARBA00022729"/>
    </source>
</evidence>
<evidence type="ECO:0000256" key="5">
    <source>
        <dbReference type="ARBA" id="ARBA00022692"/>
    </source>
</evidence>
<evidence type="ECO:0000259" key="17">
    <source>
        <dbReference type="Pfam" id="PF07715"/>
    </source>
</evidence>
<dbReference type="InterPro" id="IPR036942">
    <property type="entry name" value="Beta-barrel_TonB_sf"/>
</dbReference>
<accession>A0A3L8PV86</accession>
<organism evidence="18 19">
    <name type="scientific">Parashewanella curva</name>
    <dbReference type="NCBI Taxonomy" id="2338552"/>
    <lineage>
        <taxon>Bacteria</taxon>
        <taxon>Pseudomonadati</taxon>
        <taxon>Pseudomonadota</taxon>
        <taxon>Gammaproteobacteria</taxon>
        <taxon>Alteromonadales</taxon>
        <taxon>Shewanellaceae</taxon>
        <taxon>Parashewanella</taxon>
    </lineage>
</organism>
<dbReference type="EMBL" id="QZEI01000069">
    <property type="protein sequence ID" value="RLV58493.1"/>
    <property type="molecule type" value="Genomic_DNA"/>
</dbReference>
<dbReference type="SUPFAM" id="SSF56935">
    <property type="entry name" value="Porins"/>
    <property type="match status" value="1"/>
</dbReference>
<evidence type="ECO:0000256" key="8">
    <source>
        <dbReference type="ARBA" id="ARBA00023065"/>
    </source>
</evidence>
<keyword evidence="9 14" id="KW-0798">TonB box</keyword>
<feature type="signal peptide" evidence="15">
    <location>
        <begin position="1"/>
        <end position="27"/>
    </location>
</feature>
<keyword evidence="19" id="KW-1185">Reference proteome</keyword>
<comment type="similarity">
    <text evidence="12 14">Belongs to the TonB-dependent receptor family.</text>
</comment>